<gene>
    <name evidence="2" type="ORF">THITE_2130521</name>
</gene>
<feature type="compositionally biased region" description="Polar residues" evidence="1">
    <location>
        <begin position="79"/>
        <end position="90"/>
    </location>
</feature>
<dbReference type="EMBL" id="CP003012">
    <property type="protein sequence ID" value="AEO68825.1"/>
    <property type="molecule type" value="Genomic_DNA"/>
</dbReference>
<accession>G2RA93</accession>
<dbReference type="KEGG" id="ttt:THITE_2130521"/>
<feature type="region of interest" description="Disordered" evidence="1">
    <location>
        <begin position="67"/>
        <end position="90"/>
    </location>
</feature>
<evidence type="ECO:0000313" key="3">
    <source>
        <dbReference type="Proteomes" id="UP000008181"/>
    </source>
</evidence>
<evidence type="ECO:0000313" key="2">
    <source>
        <dbReference type="EMBL" id="AEO68825.1"/>
    </source>
</evidence>
<feature type="compositionally biased region" description="Basic and acidic residues" evidence="1">
    <location>
        <begin position="67"/>
        <end position="76"/>
    </location>
</feature>
<dbReference type="AlphaFoldDB" id="G2RA93"/>
<feature type="region of interest" description="Disordered" evidence="1">
    <location>
        <begin position="1"/>
        <end position="29"/>
    </location>
</feature>
<protein>
    <submittedName>
        <fullName evidence="2">Uncharacterized protein</fullName>
    </submittedName>
</protein>
<organism evidence="2 3">
    <name type="scientific">Thermothielavioides terrestris (strain ATCC 38088 / NRRL 8126)</name>
    <name type="common">Thielavia terrestris</name>
    <dbReference type="NCBI Taxonomy" id="578455"/>
    <lineage>
        <taxon>Eukaryota</taxon>
        <taxon>Fungi</taxon>
        <taxon>Dikarya</taxon>
        <taxon>Ascomycota</taxon>
        <taxon>Pezizomycotina</taxon>
        <taxon>Sordariomycetes</taxon>
        <taxon>Sordariomycetidae</taxon>
        <taxon>Sordariales</taxon>
        <taxon>Chaetomiaceae</taxon>
        <taxon>Thermothielavioides</taxon>
        <taxon>Thermothielavioides terrestris</taxon>
    </lineage>
</organism>
<dbReference type="Proteomes" id="UP000008181">
    <property type="component" value="Chromosome 4"/>
</dbReference>
<keyword evidence="3" id="KW-1185">Reference proteome</keyword>
<proteinExistence type="predicted"/>
<dbReference type="GeneID" id="11524314"/>
<name>G2RA93_THETT</name>
<reference evidence="2 3" key="1">
    <citation type="journal article" date="2011" name="Nat. Biotechnol.">
        <title>Comparative genomic analysis of the thermophilic biomass-degrading fungi Myceliophthora thermophila and Thielavia terrestris.</title>
        <authorList>
            <person name="Berka R.M."/>
            <person name="Grigoriev I.V."/>
            <person name="Otillar R."/>
            <person name="Salamov A."/>
            <person name="Grimwood J."/>
            <person name="Reid I."/>
            <person name="Ishmael N."/>
            <person name="John T."/>
            <person name="Darmond C."/>
            <person name="Moisan M.-C."/>
            <person name="Henrissat B."/>
            <person name="Coutinho P.M."/>
            <person name="Lombard V."/>
            <person name="Natvig D.O."/>
            <person name="Lindquist E."/>
            <person name="Schmutz J."/>
            <person name="Lucas S."/>
            <person name="Harris P."/>
            <person name="Powlowski J."/>
            <person name="Bellemare A."/>
            <person name="Taylor D."/>
            <person name="Butler G."/>
            <person name="de Vries R.P."/>
            <person name="Allijn I.E."/>
            <person name="van den Brink J."/>
            <person name="Ushinsky S."/>
            <person name="Storms R."/>
            <person name="Powell A.J."/>
            <person name="Paulsen I.T."/>
            <person name="Elbourne L.D.H."/>
            <person name="Baker S.E."/>
            <person name="Magnuson J."/>
            <person name="LaBoissiere S."/>
            <person name="Clutterbuck A.J."/>
            <person name="Martinez D."/>
            <person name="Wogulis M."/>
            <person name="de Leon A.L."/>
            <person name="Rey M.W."/>
            <person name="Tsang A."/>
        </authorList>
    </citation>
    <scope>NUCLEOTIDE SEQUENCE [LARGE SCALE GENOMIC DNA]</scope>
    <source>
        <strain evidence="3">ATCC 38088 / NRRL 8126</strain>
    </source>
</reference>
<sequence length="190" mass="21071">MDVVGPLRLNPRDRARRSQPGRPHSWPIRDVRDSNRMISGMVTQSHRHSVLAAWFINLFINLLQSSSDRDPRRREMALSTGSPGCSAAPQQGNQLQRRYARGAVAPLVRADGVMIPAPRPAVPPQSTSFSCHTPPCRQPMAPTQYSRPNLNFSQTAHTVSKSSVVTPSTTYTFTQHQFRGAPSAMSQKPF</sequence>
<evidence type="ECO:0000256" key="1">
    <source>
        <dbReference type="SAM" id="MobiDB-lite"/>
    </source>
</evidence>
<dbReference type="HOGENOM" id="CLU_1428907_0_0_1"/>
<dbReference type="RefSeq" id="XP_003655161.1">
    <property type="nucleotide sequence ID" value="XM_003655113.1"/>
</dbReference>